<organism evidence="2 3">
    <name type="scientific">Protopolystoma xenopodis</name>
    <dbReference type="NCBI Taxonomy" id="117903"/>
    <lineage>
        <taxon>Eukaryota</taxon>
        <taxon>Metazoa</taxon>
        <taxon>Spiralia</taxon>
        <taxon>Lophotrochozoa</taxon>
        <taxon>Platyhelminthes</taxon>
        <taxon>Monogenea</taxon>
        <taxon>Polyopisthocotylea</taxon>
        <taxon>Polystomatidea</taxon>
        <taxon>Polystomatidae</taxon>
        <taxon>Protopolystoma</taxon>
    </lineage>
</organism>
<keyword evidence="3" id="KW-1185">Reference proteome</keyword>
<accession>A0A448XMA2</accession>
<name>A0A448XMA2_9PLAT</name>
<feature type="region of interest" description="Disordered" evidence="1">
    <location>
        <begin position="129"/>
        <end position="168"/>
    </location>
</feature>
<protein>
    <submittedName>
        <fullName evidence="2">Uncharacterized protein</fullName>
    </submittedName>
</protein>
<dbReference type="Proteomes" id="UP000784294">
    <property type="component" value="Unassembled WGS sequence"/>
</dbReference>
<reference evidence="2" key="1">
    <citation type="submission" date="2018-11" db="EMBL/GenBank/DDBJ databases">
        <authorList>
            <consortium name="Pathogen Informatics"/>
        </authorList>
    </citation>
    <scope>NUCLEOTIDE SEQUENCE</scope>
</reference>
<evidence type="ECO:0000256" key="1">
    <source>
        <dbReference type="SAM" id="MobiDB-lite"/>
    </source>
</evidence>
<comment type="caution">
    <text evidence="2">The sequence shown here is derived from an EMBL/GenBank/DDBJ whole genome shotgun (WGS) entry which is preliminary data.</text>
</comment>
<dbReference type="CDD" id="cd11304">
    <property type="entry name" value="Cadherin_repeat"/>
    <property type="match status" value="1"/>
</dbReference>
<dbReference type="AlphaFoldDB" id="A0A448XMA2"/>
<gene>
    <name evidence="2" type="ORF">PXEA_LOCUS33537</name>
</gene>
<evidence type="ECO:0000313" key="2">
    <source>
        <dbReference type="EMBL" id="VEL40097.1"/>
    </source>
</evidence>
<evidence type="ECO:0000313" key="3">
    <source>
        <dbReference type="Proteomes" id="UP000784294"/>
    </source>
</evidence>
<dbReference type="EMBL" id="CAAALY010263673">
    <property type="protein sequence ID" value="VEL40097.1"/>
    <property type="molecule type" value="Genomic_DNA"/>
</dbReference>
<sequence>MSLAPNLPVEVISSFRALDRDGGTAGQLAYRIVLSSSVLVHLLQLDPFTGDLRPAITSQSFAPPSFPSPELRERSTASATGIPSWSWLDEMVEVWEQQAEQISAGCQSMMGETGQLDGMVNWEDGEKMQETEDSRKIRWNSKQMSFPSASIRPNSSRSPRIPRNLADKAERYSNFGTFKTAYDSMEASLKSSETKDGAWRSIKFLVEAR</sequence>
<feature type="compositionally biased region" description="Low complexity" evidence="1">
    <location>
        <begin position="147"/>
        <end position="164"/>
    </location>
</feature>
<proteinExistence type="predicted"/>